<dbReference type="PANTHER" id="PTHR35707">
    <property type="entry name" value="OS06G0608100 PROTEIN"/>
    <property type="match status" value="1"/>
</dbReference>
<accession>A0A2Z6M934</accession>
<evidence type="ECO:0000256" key="1">
    <source>
        <dbReference type="SAM" id="MobiDB-lite"/>
    </source>
</evidence>
<feature type="compositionally biased region" description="Polar residues" evidence="1">
    <location>
        <begin position="409"/>
        <end position="421"/>
    </location>
</feature>
<feature type="region of interest" description="Disordered" evidence="1">
    <location>
        <begin position="31"/>
        <end position="130"/>
    </location>
</feature>
<keyword evidence="3" id="KW-1185">Reference proteome</keyword>
<feature type="compositionally biased region" description="Low complexity" evidence="1">
    <location>
        <begin position="95"/>
        <end position="106"/>
    </location>
</feature>
<feature type="region of interest" description="Disordered" evidence="1">
    <location>
        <begin position="398"/>
        <end position="427"/>
    </location>
</feature>
<evidence type="ECO:0000313" key="2">
    <source>
        <dbReference type="EMBL" id="GAU18563.1"/>
    </source>
</evidence>
<protein>
    <submittedName>
        <fullName evidence="2">Uncharacterized protein</fullName>
    </submittedName>
</protein>
<evidence type="ECO:0000313" key="3">
    <source>
        <dbReference type="Proteomes" id="UP000242715"/>
    </source>
</evidence>
<dbReference type="Proteomes" id="UP000242715">
    <property type="component" value="Unassembled WGS sequence"/>
</dbReference>
<dbReference type="OrthoDB" id="1929367at2759"/>
<dbReference type="PANTHER" id="PTHR35707:SF1">
    <property type="entry name" value="SPC7 KINETOCHORE PROTEIN DOMAIN-CONTAINING PROTEIN"/>
    <property type="match status" value="1"/>
</dbReference>
<name>A0A2Z6M934_TRISU</name>
<reference evidence="3" key="1">
    <citation type="journal article" date="2017" name="Front. Plant Sci.">
        <title>Climate Clever Clovers: New Paradigm to Reduce the Environmental Footprint of Ruminants by Breeding Low Methanogenic Forages Utilizing Haplotype Variation.</title>
        <authorList>
            <person name="Kaur P."/>
            <person name="Appels R."/>
            <person name="Bayer P.E."/>
            <person name="Keeble-Gagnere G."/>
            <person name="Wang J."/>
            <person name="Hirakawa H."/>
            <person name="Shirasawa K."/>
            <person name="Vercoe P."/>
            <person name="Stefanova K."/>
            <person name="Durmic Z."/>
            <person name="Nichols P."/>
            <person name="Revell C."/>
            <person name="Isobe S.N."/>
            <person name="Edwards D."/>
            <person name="Erskine W."/>
        </authorList>
    </citation>
    <scope>NUCLEOTIDE SEQUENCE [LARGE SCALE GENOMIC DNA]</scope>
    <source>
        <strain evidence="3">cv. Daliak</strain>
    </source>
</reference>
<feature type="non-terminal residue" evidence="2">
    <location>
        <position position="700"/>
    </location>
</feature>
<proteinExistence type="predicted"/>
<sequence>MEPSKSNNTETEEETIAVNRKRARRVSFADNEITSVHIFRPDDDHSSSSSDVPAETLGLFRELVGDSDDDEPDRRRNSTDGAGEAVDIRNSFLQPIGSPSPGGSSIKADDDTDDDEFRGPVSTDFIKPERLSDSGVSDDITMDSTAFSLHYRSLARSDSGDLRTPTRFDATVSTLGLSSGTLGSFMELTYREKRVPQSPVVVSASGDSDAMSIEGEQPKTYDYGRLSPGLVAILAQGSKDLDGVSPLGSKATHSPIANHITHDTAVASESSTKNIKEFVKDETLLACKQLNSAMANRGTPPKMDEGDKLATHSPIANHMEILPNLECLVNSPVHQITHDTTDASASESSAKNTKEFVNDACKQLDSAKANRGTPPKMDEGAKLDLAAKYELGFCQVPVNESNSKDRGQVTDSNNKSDQVTGNHPVHEFTPLSHSVNKLAFMVSPDSFRRTGDITPPLNLKQSVILGPEVHAANSATLLSIRKSISKLKTLKTTPNTSTLKEENDKLKRRFSKYSPGTSFFREREFENKQVETLTAPLEEQPFSLTLENNMHRSLINTDDCVLDSLLNTSKSSQNEETVATEKDEEKNCLVSADVSCNDNNLKPVDIGASPLLKMHITRVADSIVEIRKDEILTSTHAKPFSSPVKSFDHTLLPSVECQSSFHGEMKQMEMQSESVNSGLGQAIEYDKLTVAKKLDLYGVG</sequence>
<dbReference type="AlphaFoldDB" id="A0A2Z6M934"/>
<organism evidence="2 3">
    <name type="scientific">Trifolium subterraneum</name>
    <name type="common">Subterranean clover</name>
    <dbReference type="NCBI Taxonomy" id="3900"/>
    <lineage>
        <taxon>Eukaryota</taxon>
        <taxon>Viridiplantae</taxon>
        <taxon>Streptophyta</taxon>
        <taxon>Embryophyta</taxon>
        <taxon>Tracheophyta</taxon>
        <taxon>Spermatophyta</taxon>
        <taxon>Magnoliopsida</taxon>
        <taxon>eudicotyledons</taxon>
        <taxon>Gunneridae</taxon>
        <taxon>Pentapetalae</taxon>
        <taxon>rosids</taxon>
        <taxon>fabids</taxon>
        <taxon>Fabales</taxon>
        <taxon>Fabaceae</taxon>
        <taxon>Papilionoideae</taxon>
        <taxon>50 kb inversion clade</taxon>
        <taxon>NPAAA clade</taxon>
        <taxon>Hologalegina</taxon>
        <taxon>IRL clade</taxon>
        <taxon>Trifolieae</taxon>
        <taxon>Trifolium</taxon>
    </lineage>
</organism>
<dbReference type="EMBL" id="DF973187">
    <property type="protein sequence ID" value="GAU18563.1"/>
    <property type="molecule type" value="Genomic_DNA"/>
</dbReference>
<gene>
    <name evidence="2" type="ORF">TSUD_325550</name>
</gene>